<protein>
    <submittedName>
        <fullName evidence="3">Y-family DNA polymerase</fullName>
    </submittedName>
</protein>
<organism evidence="3 4">
    <name type="scientific">Agaribacter flavus</name>
    <dbReference type="NCBI Taxonomy" id="1902781"/>
    <lineage>
        <taxon>Bacteria</taxon>
        <taxon>Pseudomonadati</taxon>
        <taxon>Pseudomonadota</taxon>
        <taxon>Gammaproteobacteria</taxon>
        <taxon>Alteromonadales</taxon>
        <taxon>Alteromonadaceae</taxon>
        <taxon>Agaribacter</taxon>
    </lineage>
</organism>
<dbReference type="RefSeq" id="WP_376921185.1">
    <property type="nucleotide sequence ID" value="NZ_JBHRSW010000047.1"/>
</dbReference>
<feature type="domain" description="UmuC" evidence="2">
    <location>
        <begin position="33"/>
        <end position="168"/>
    </location>
</feature>
<proteinExistence type="predicted"/>
<comment type="caution">
    <text evidence="3">The sequence shown here is derived from an EMBL/GenBank/DDBJ whole genome shotgun (WGS) entry which is preliminary data.</text>
</comment>
<dbReference type="PANTHER" id="PTHR35369">
    <property type="entry name" value="BLR3025 PROTEIN-RELATED"/>
    <property type="match status" value="1"/>
</dbReference>
<reference evidence="4" key="1">
    <citation type="journal article" date="2019" name="Int. J. Syst. Evol. Microbiol.">
        <title>The Global Catalogue of Microorganisms (GCM) 10K type strain sequencing project: providing services to taxonomists for standard genome sequencing and annotation.</title>
        <authorList>
            <consortium name="The Broad Institute Genomics Platform"/>
            <consortium name="The Broad Institute Genome Sequencing Center for Infectious Disease"/>
            <person name="Wu L."/>
            <person name="Ma J."/>
        </authorList>
    </citation>
    <scope>NUCLEOTIDE SEQUENCE [LARGE SCALE GENOMIC DNA]</scope>
    <source>
        <strain evidence="4">KCTC 52473</strain>
    </source>
</reference>
<dbReference type="Pfam" id="PF00817">
    <property type="entry name" value="IMS"/>
    <property type="match status" value="1"/>
</dbReference>
<accession>A0ABV7FRV5</accession>
<dbReference type="PANTHER" id="PTHR35369:SF2">
    <property type="entry name" value="BLR3025 PROTEIN"/>
    <property type="match status" value="1"/>
</dbReference>
<keyword evidence="4" id="KW-1185">Reference proteome</keyword>
<dbReference type="CDD" id="cd03468">
    <property type="entry name" value="PolY_like"/>
    <property type="match status" value="1"/>
</dbReference>
<sequence length="489" mass="56083">MQFDTKSIWLYVHFPRLQLNIIEAQHSCANTISKEQSTLPQLNKALAQAVYHSSHNQLIQINQAAERQGLQCGMGLAKASLMHKDLRIHEYKPQLEENALEQLAQQLYLVSADIVIDKPNGLILRAQNMLKLYGNLHTYWQVIQYCINKTSYEFVAASGYSVPAAKLIALHAKKNLIIEDKQKLNQLLDGCSLAYTSIDAKDLNKLARVGIKDVQALKQVPTAELASRVNRHSMNTINELLGLAASKVKFYQPSTQFHSQVELLYEVENIDKLLPLIEQCLQNLSQFLCVRNARCLQIKIELKQRDTTSRCLHFESALPIYKSRDWLEIVSLKFERIRLEAPVIALSLHCDQYETTQISSDDLFLKRSNQIAGLSLISRLISKLGEEKVKGITYINDYRPESSSQYIPFTSTSKRSKEQIQFDRPSILLTPAILTQQVTIIKGPERLNTAWWEGEDITRDYYIGESQHGQRMWIYKTPDNEWYLHGLFC</sequence>
<dbReference type="SUPFAM" id="SSF56672">
    <property type="entry name" value="DNA/RNA polymerases"/>
    <property type="match status" value="1"/>
</dbReference>
<keyword evidence="1" id="KW-0227">DNA damage</keyword>
<dbReference type="InterPro" id="IPR043502">
    <property type="entry name" value="DNA/RNA_pol_sf"/>
</dbReference>
<evidence type="ECO:0000256" key="1">
    <source>
        <dbReference type="ARBA" id="ARBA00022763"/>
    </source>
</evidence>
<name>A0ABV7FRV5_9ALTE</name>
<evidence type="ECO:0000259" key="2">
    <source>
        <dbReference type="Pfam" id="PF00817"/>
    </source>
</evidence>
<dbReference type="EMBL" id="JBHRSW010000047">
    <property type="protein sequence ID" value="MFC3123063.1"/>
    <property type="molecule type" value="Genomic_DNA"/>
</dbReference>
<dbReference type="Proteomes" id="UP001595478">
    <property type="component" value="Unassembled WGS sequence"/>
</dbReference>
<dbReference type="InterPro" id="IPR050356">
    <property type="entry name" value="SulA_CellDiv_inhibitor"/>
</dbReference>
<evidence type="ECO:0000313" key="3">
    <source>
        <dbReference type="EMBL" id="MFC3123063.1"/>
    </source>
</evidence>
<dbReference type="InterPro" id="IPR001126">
    <property type="entry name" value="UmuC"/>
</dbReference>
<evidence type="ECO:0000313" key="4">
    <source>
        <dbReference type="Proteomes" id="UP001595478"/>
    </source>
</evidence>
<gene>
    <name evidence="3" type="ORF">ACFOHL_15675</name>
</gene>